<dbReference type="InterPro" id="IPR002401">
    <property type="entry name" value="Cyt_P450_E_grp-I"/>
</dbReference>
<dbReference type="CDD" id="cd11064">
    <property type="entry name" value="CYP86A"/>
    <property type="match status" value="1"/>
</dbReference>
<reference evidence="8" key="2">
    <citation type="submission" date="2023-05" db="EMBL/GenBank/DDBJ databases">
        <authorList>
            <person name="Schelkunov M.I."/>
        </authorList>
    </citation>
    <scope>NUCLEOTIDE SEQUENCE</scope>
    <source>
        <strain evidence="8">Hsosn_3</strain>
        <tissue evidence="8">Leaf</tissue>
    </source>
</reference>
<keyword evidence="7" id="KW-0472">Membrane</keyword>
<dbReference type="Pfam" id="PF00067">
    <property type="entry name" value="p450"/>
    <property type="match status" value="1"/>
</dbReference>
<dbReference type="GO" id="GO:0005506">
    <property type="term" value="F:iron ion binding"/>
    <property type="evidence" value="ECO:0007669"/>
    <property type="project" value="InterPro"/>
</dbReference>
<evidence type="ECO:0000313" key="9">
    <source>
        <dbReference type="Proteomes" id="UP001237642"/>
    </source>
</evidence>
<dbReference type="EMBL" id="JAUIZM010000002">
    <property type="protein sequence ID" value="KAK1399135.1"/>
    <property type="molecule type" value="Genomic_DNA"/>
</dbReference>
<evidence type="ECO:0000256" key="5">
    <source>
        <dbReference type="ARBA" id="ARBA00023004"/>
    </source>
</evidence>
<keyword evidence="3 6" id="KW-0479">Metal-binding</keyword>
<evidence type="ECO:0000256" key="6">
    <source>
        <dbReference type="PIRSR" id="PIRSR602401-1"/>
    </source>
</evidence>
<dbReference type="AlphaFoldDB" id="A0AAD8N274"/>
<keyword evidence="7" id="KW-0812">Transmembrane</keyword>
<dbReference type="SUPFAM" id="SSF48264">
    <property type="entry name" value="Cytochrome P450"/>
    <property type="match status" value="1"/>
</dbReference>
<keyword evidence="6" id="KW-0349">Heme</keyword>
<dbReference type="GO" id="GO:0004497">
    <property type="term" value="F:monooxygenase activity"/>
    <property type="evidence" value="ECO:0007669"/>
    <property type="project" value="InterPro"/>
</dbReference>
<gene>
    <name evidence="8" type="ORF">POM88_008998</name>
</gene>
<keyword evidence="7" id="KW-1133">Transmembrane helix</keyword>
<organism evidence="8 9">
    <name type="scientific">Heracleum sosnowskyi</name>
    <dbReference type="NCBI Taxonomy" id="360622"/>
    <lineage>
        <taxon>Eukaryota</taxon>
        <taxon>Viridiplantae</taxon>
        <taxon>Streptophyta</taxon>
        <taxon>Embryophyta</taxon>
        <taxon>Tracheophyta</taxon>
        <taxon>Spermatophyta</taxon>
        <taxon>Magnoliopsida</taxon>
        <taxon>eudicotyledons</taxon>
        <taxon>Gunneridae</taxon>
        <taxon>Pentapetalae</taxon>
        <taxon>asterids</taxon>
        <taxon>campanulids</taxon>
        <taxon>Apiales</taxon>
        <taxon>Apiaceae</taxon>
        <taxon>Apioideae</taxon>
        <taxon>apioid superclade</taxon>
        <taxon>Tordylieae</taxon>
        <taxon>Tordyliinae</taxon>
        <taxon>Heracleum</taxon>
    </lineage>
</organism>
<proteinExistence type="inferred from homology"/>
<comment type="similarity">
    <text evidence="2">Belongs to the cytochrome P450 family.</text>
</comment>
<dbReference type="PRINTS" id="PR00385">
    <property type="entry name" value="P450"/>
</dbReference>
<accession>A0AAD8N274</accession>
<evidence type="ECO:0000313" key="8">
    <source>
        <dbReference type="EMBL" id="KAK1399135.1"/>
    </source>
</evidence>
<dbReference type="GO" id="GO:0020037">
    <property type="term" value="F:heme binding"/>
    <property type="evidence" value="ECO:0007669"/>
    <property type="project" value="InterPro"/>
</dbReference>
<dbReference type="GO" id="GO:0009805">
    <property type="term" value="P:coumarin biosynthetic process"/>
    <property type="evidence" value="ECO:0007669"/>
    <property type="project" value="UniProtKB-ARBA"/>
</dbReference>
<evidence type="ECO:0000256" key="7">
    <source>
        <dbReference type="SAM" id="Phobius"/>
    </source>
</evidence>
<keyword evidence="5 6" id="KW-0408">Iron</keyword>
<name>A0AAD8N274_9APIA</name>
<dbReference type="InterPro" id="IPR036396">
    <property type="entry name" value="Cyt_P450_sf"/>
</dbReference>
<reference evidence="8" key="1">
    <citation type="submission" date="2023-02" db="EMBL/GenBank/DDBJ databases">
        <title>Genome of toxic invasive species Heracleum sosnowskyi carries increased number of genes despite the absence of recent whole-genome duplications.</title>
        <authorList>
            <person name="Schelkunov M."/>
            <person name="Shtratnikova V."/>
            <person name="Makarenko M."/>
            <person name="Klepikova A."/>
            <person name="Omelchenko D."/>
            <person name="Novikova G."/>
            <person name="Obukhova E."/>
            <person name="Bogdanov V."/>
            <person name="Penin A."/>
            <person name="Logacheva M."/>
        </authorList>
    </citation>
    <scope>NUCLEOTIDE SEQUENCE</scope>
    <source>
        <strain evidence="8">Hsosn_3</strain>
        <tissue evidence="8">Leaf</tissue>
    </source>
</reference>
<feature type="binding site" description="axial binding residue" evidence="6">
    <location>
        <position position="458"/>
    </location>
    <ligand>
        <name>heme</name>
        <dbReference type="ChEBI" id="CHEBI:30413"/>
    </ligand>
    <ligandPart>
        <name>Fe</name>
        <dbReference type="ChEBI" id="CHEBI:18248"/>
    </ligandPart>
</feature>
<dbReference type="InterPro" id="IPR001128">
    <property type="entry name" value="Cyt_P450"/>
</dbReference>
<keyword evidence="4" id="KW-0560">Oxidoreductase</keyword>
<evidence type="ECO:0000256" key="1">
    <source>
        <dbReference type="ARBA" id="ARBA00001971"/>
    </source>
</evidence>
<evidence type="ECO:0000256" key="3">
    <source>
        <dbReference type="ARBA" id="ARBA00022723"/>
    </source>
</evidence>
<dbReference type="PANTHER" id="PTHR24296">
    <property type="entry name" value="CYTOCHROME P450"/>
    <property type="match status" value="1"/>
</dbReference>
<dbReference type="PRINTS" id="PR00463">
    <property type="entry name" value="EP450I"/>
</dbReference>
<dbReference type="Proteomes" id="UP001237642">
    <property type="component" value="Unassembled WGS sequence"/>
</dbReference>
<dbReference type="GO" id="GO:0016705">
    <property type="term" value="F:oxidoreductase activity, acting on paired donors, with incorporation or reduction of molecular oxygen"/>
    <property type="evidence" value="ECO:0007669"/>
    <property type="project" value="InterPro"/>
</dbReference>
<keyword evidence="9" id="KW-1185">Reference proteome</keyword>
<comment type="cofactor">
    <cofactor evidence="1 6">
        <name>heme</name>
        <dbReference type="ChEBI" id="CHEBI:30413"/>
    </cofactor>
</comment>
<comment type="caution">
    <text evidence="8">The sequence shown here is derived from an EMBL/GenBank/DDBJ whole genome shotgun (WGS) entry which is preliminary data.</text>
</comment>
<sequence>MLADLHLSTSLLYCLVTLMTLYVVINFNSIFKGLFPSKESKLPRSFPIVGSYLSLIKNIHQFSDWSAKIVNSQPSSTFILHRALGHRMVITSNPANVQHILKTNFHVYQKGTSITALAHDFLGRGIFNVDGDAWKFQRQIASHEFNTKSLRKFVETVVDTELSHRLLPIMDNAAAHEVVLDFQDILFRFAFDNICNIAFGYDPQYLLPSLPEAKFAVAFENTTTLITKRFRQISPLVWKIKKFFNTGFEKDLKKSIEEVREFARKVTREKKAELQENSELQTSDLLSRFLSSGHSDEAFVIDIVISFILAGRDTTSAALTWFFYLIANHPNADSEILAEINEKKLEKNSESSVYNEVKDMIYTHAALCESMRLYPPVPTDGKQVMQNDVLPDGTHVYKNDRVIYHPYAMGRSEKLWGSDWPEFRPERWLERDSVTGKWCFIGRDQYTYPVFQAGPRVCIGKEMAFLQMKRVVAGVLSAFKVIPAIEKGKEPVYTAYVTAKMDGGFPVRIQQRA</sequence>
<dbReference type="Gene3D" id="1.10.630.10">
    <property type="entry name" value="Cytochrome P450"/>
    <property type="match status" value="1"/>
</dbReference>
<evidence type="ECO:0000256" key="4">
    <source>
        <dbReference type="ARBA" id="ARBA00023002"/>
    </source>
</evidence>
<evidence type="ECO:0000256" key="2">
    <source>
        <dbReference type="ARBA" id="ARBA00010617"/>
    </source>
</evidence>
<protein>
    <submittedName>
        <fullName evidence="8">Fatty acid omega-hydroxylase</fullName>
    </submittedName>
</protein>
<feature type="transmembrane region" description="Helical" evidence="7">
    <location>
        <begin position="12"/>
        <end position="31"/>
    </location>
</feature>